<evidence type="ECO:0000313" key="2">
    <source>
        <dbReference type="Proteomes" id="UP001501600"/>
    </source>
</evidence>
<organism evidence="1 2">
    <name type="scientific">Ferrimonas gelatinilytica</name>
    <dbReference type="NCBI Taxonomy" id="1255257"/>
    <lineage>
        <taxon>Bacteria</taxon>
        <taxon>Pseudomonadati</taxon>
        <taxon>Pseudomonadota</taxon>
        <taxon>Gammaproteobacteria</taxon>
        <taxon>Alteromonadales</taxon>
        <taxon>Ferrimonadaceae</taxon>
        <taxon>Ferrimonas</taxon>
    </lineage>
</organism>
<comment type="caution">
    <text evidence="1">The sequence shown here is derived from an EMBL/GenBank/DDBJ whole genome shotgun (WGS) entry which is preliminary data.</text>
</comment>
<evidence type="ECO:0000313" key="1">
    <source>
        <dbReference type="EMBL" id="GAA5187666.1"/>
    </source>
</evidence>
<gene>
    <name evidence="1" type="ORF">GCM10025772_05810</name>
</gene>
<reference evidence="2" key="1">
    <citation type="journal article" date="2019" name="Int. J. Syst. Evol. Microbiol.">
        <title>The Global Catalogue of Microorganisms (GCM) 10K type strain sequencing project: providing services to taxonomists for standard genome sequencing and annotation.</title>
        <authorList>
            <consortium name="The Broad Institute Genomics Platform"/>
            <consortium name="The Broad Institute Genome Sequencing Center for Infectious Disease"/>
            <person name="Wu L."/>
            <person name="Ma J."/>
        </authorList>
    </citation>
    <scope>NUCLEOTIDE SEQUENCE [LARGE SCALE GENOMIC DNA]</scope>
    <source>
        <strain evidence="2">JCM 18720</strain>
    </source>
</reference>
<accession>A0ABP9RVP2</accession>
<proteinExistence type="predicted"/>
<keyword evidence="2" id="KW-1185">Reference proteome</keyword>
<protein>
    <submittedName>
        <fullName evidence="1">Acetyltransferase</fullName>
    </submittedName>
</protein>
<dbReference type="EMBL" id="BAABLF010000005">
    <property type="protein sequence ID" value="GAA5187666.1"/>
    <property type="molecule type" value="Genomic_DNA"/>
</dbReference>
<name>A0ABP9RVP2_9GAMM</name>
<dbReference type="Proteomes" id="UP001501600">
    <property type="component" value="Unassembled WGS sequence"/>
</dbReference>
<sequence>MLLRDKNTGDLVEVMDDNGLHNPFVDRVKVQYQCGQDLADPELCDKQSLVFPSGEALPECWINGHYRTRT</sequence>
<dbReference type="RefSeq" id="WP_345315544.1">
    <property type="nucleotide sequence ID" value="NZ_BAABLF010000005.1"/>
</dbReference>